<feature type="signal peptide" evidence="1">
    <location>
        <begin position="1"/>
        <end position="27"/>
    </location>
</feature>
<dbReference type="InterPro" id="IPR029058">
    <property type="entry name" value="AB_hydrolase_fold"/>
</dbReference>
<evidence type="ECO:0000313" key="4">
    <source>
        <dbReference type="Proteomes" id="UP000001357"/>
    </source>
</evidence>
<sequence>MGLCGTDAASWRLAAVMLVWVLSYSSASTSCRYASPWSDLAQLRAGNLTVSEWHAIIGAFANVTTDTYTNGSTSNVGGYRELTRLAPDFGLHAIVLQAETDPQRIIIAFRGTDLNESSPSGQVDNCADWLIWHPWLQPPSYCQNFNRSTYDYVTNALHLVAKVQAQYPSASLVTTGHSLGAGLAFLTAINHSTPEAPVPAVAFACPGILGYMRRQHWVPTSDSLACLLQVDDSQDPAVHLTQVNQTGVFLRYDTGHDLSCDVCFKNSTPSLSHLSPWCALCFDRHHIYRNYLNKIFNSTLPTFGVWNTTTNTAWSS</sequence>
<dbReference type="GeneID" id="5894239"/>
<reference evidence="3 4" key="1">
    <citation type="journal article" date="2008" name="Nature">
        <title>The genome of the choanoflagellate Monosiga brevicollis and the origin of metazoans.</title>
        <authorList>
            <consortium name="JGI Sequencing"/>
            <person name="King N."/>
            <person name="Westbrook M.J."/>
            <person name="Young S.L."/>
            <person name="Kuo A."/>
            <person name="Abedin M."/>
            <person name="Chapman J."/>
            <person name="Fairclough S."/>
            <person name="Hellsten U."/>
            <person name="Isogai Y."/>
            <person name="Letunic I."/>
            <person name="Marr M."/>
            <person name="Pincus D."/>
            <person name="Putnam N."/>
            <person name="Rokas A."/>
            <person name="Wright K.J."/>
            <person name="Zuzow R."/>
            <person name="Dirks W."/>
            <person name="Good M."/>
            <person name="Goodstein D."/>
            <person name="Lemons D."/>
            <person name="Li W."/>
            <person name="Lyons J.B."/>
            <person name="Morris A."/>
            <person name="Nichols S."/>
            <person name="Richter D.J."/>
            <person name="Salamov A."/>
            <person name="Bork P."/>
            <person name="Lim W.A."/>
            <person name="Manning G."/>
            <person name="Miller W.T."/>
            <person name="McGinnis W."/>
            <person name="Shapiro H."/>
            <person name="Tjian R."/>
            <person name="Grigoriev I.V."/>
            <person name="Rokhsar D."/>
        </authorList>
    </citation>
    <scope>NUCLEOTIDE SEQUENCE [LARGE SCALE GENOMIC DNA]</scope>
    <source>
        <strain evidence="4">MX1 / ATCC 50154</strain>
    </source>
</reference>
<dbReference type="OMA" id="ADICADM"/>
<dbReference type="RefSeq" id="XP_001748884.1">
    <property type="nucleotide sequence ID" value="XM_001748832.1"/>
</dbReference>
<evidence type="ECO:0000313" key="3">
    <source>
        <dbReference type="EMBL" id="EDQ86214.1"/>
    </source>
</evidence>
<proteinExistence type="predicted"/>
<dbReference type="GO" id="GO:0006629">
    <property type="term" value="P:lipid metabolic process"/>
    <property type="evidence" value="ECO:0007669"/>
    <property type="project" value="InterPro"/>
</dbReference>
<dbReference type="AlphaFoldDB" id="A9V856"/>
<dbReference type="EMBL" id="CH991567">
    <property type="protein sequence ID" value="EDQ86214.1"/>
    <property type="molecule type" value="Genomic_DNA"/>
</dbReference>
<dbReference type="Pfam" id="PF01764">
    <property type="entry name" value="Lipase_3"/>
    <property type="match status" value="1"/>
</dbReference>
<gene>
    <name evidence="3" type="ORF">MONBRDRAFT_28432</name>
</gene>
<evidence type="ECO:0000256" key="1">
    <source>
        <dbReference type="SAM" id="SignalP"/>
    </source>
</evidence>
<keyword evidence="4" id="KW-1185">Reference proteome</keyword>
<dbReference type="Proteomes" id="UP000001357">
    <property type="component" value="Unassembled WGS sequence"/>
</dbReference>
<dbReference type="InterPro" id="IPR002921">
    <property type="entry name" value="Fungal_lipase-type"/>
</dbReference>
<dbReference type="KEGG" id="mbr:MONBRDRAFT_28432"/>
<name>A9V856_MONBE</name>
<organism evidence="3 4">
    <name type="scientific">Monosiga brevicollis</name>
    <name type="common">Choanoflagellate</name>
    <dbReference type="NCBI Taxonomy" id="81824"/>
    <lineage>
        <taxon>Eukaryota</taxon>
        <taxon>Choanoflagellata</taxon>
        <taxon>Craspedida</taxon>
        <taxon>Salpingoecidae</taxon>
        <taxon>Monosiga</taxon>
    </lineage>
</organism>
<feature type="chain" id="PRO_5002742936" description="Fungal lipase-type domain-containing protein" evidence="1">
    <location>
        <begin position="28"/>
        <end position="316"/>
    </location>
</feature>
<dbReference type="SUPFAM" id="SSF53474">
    <property type="entry name" value="alpha/beta-Hydrolases"/>
    <property type="match status" value="1"/>
</dbReference>
<feature type="domain" description="Fungal lipase-type" evidence="2">
    <location>
        <begin position="151"/>
        <end position="208"/>
    </location>
</feature>
<protein>
    <recommendedName>
        <fullName evidence="2">Fungal lipase-type domain-containing protein</fullName>
    </recommendedName>
</protein>
<evidence type="ECO:0000259" key="2">
    <source>
        <dbReference type="Pfam" id="PF01764"/>
    </source>
</evidence>
<keyword evidence="1" id="KW-0732">Signal</keyword>
<accession>A9V856</accession>
<dbReference type="Gene3D" id="3.40.50.1820">
    <property type="entry name" value="alpha/beta hydrolase"/>
    <property type="match status" value="1"/>
</dbReference>
<dbReference type="InParanoid" id="A9V856"/>
<dbReference type="eggNOG" id="ENOG502S8T1">
    <property type="taxonomic scope" value="Eukaryota"/>
</dbReference>